<dbReference type="AlphaFoldDB" id="A0A0N4ZAQ4"/>
<sequence>MLRYLRIKRREERPYDREETLEEMDEREESGWDSSAYEKRIEEADDKAYEEVEAIQRMIEERKIACELNPVTLEIEEEAEPPIKKMKTED</sequence>
<feature type="compositionally biased region" description="Acidic residues" evidence="1">
    <location>
        <begin position="19"/>
        <end position="28"/>
    </location>
</feature>
<name>A0A0N4ZAQ4_PARTI</name>
<proteinExistence type="predicted"/>
<dbReference type="Proteomes" id="UP000038045">
    <property type="component" value="Unplaced"/>
</dbReference>
<protein>
    <submittedName>
        <fullName evidence="3">FAM192A_Fyv6_N domain-containing protein</fullName>
    </submittedName>
</protein>
<dbReference type="WBParaSite" id="PTRK_0000456100.1">
    <property type="protein sequence ID" value="PTRK_0000456100.1"/>
    <property type="gene ID" value="PTRK_0000456100"/>
</dbReference>
<reference evidence="3" key="1">
    <citation type="submission" date="2017-02" db="UniProtKB">
        <authorList>
            <consortium name="WormBaseParasite"/>
        </authorList>
    </citation>
    <scope>IDENTIFICATION</scope>
</reference>
<evidence type="ECO:0000313" key="2">
    <source>
        <dbReference type="Proteomes" id="UP000038045"/>
    </source>
</evidence>
<keyword evidence="2" id="KW-1185">Reference proteome</keyword>
<accession>A0A0N4ZAQ4</accession>
<evidence type="ECO:0000313" key="3">
    <source>
        <dbReference type="WBParaSite" id="PTRK_0000456100.1"/>
    </source>
</evidence>
<organism evidence="2 3">
    <name type="scientific">Parastrongyloides trichosuri</name>
    <name type="common">Possum-specific nematode worm</name>
    <dbReference type="NCBI Taxonomy" id="131310"/>
    <lineage>
        <taxon>Eukaryota</taxon>
        <taxon>Metazoa</taxon>
        <taxon>Ecdysozoa</taxon>
        <taxon>Nematoda</taxon>
        <taxon>Chromadorea</taxon>
        <taxon>Rhabditida</taxon>
        <taxon>Tylenchina</taxon>
        <taxon>Panagrolaimomorpha</taxon>
        <taxon>Strongyloidoidea</taxon>
        <taxon>Strongyloididae</taxon>
        <taxon>Parastrongyloides</taxon>
    </lineage>
</organism>
<evidence type="ECO:0000256" key="1">
    <source>
        <dbReference type="SAM" id="MobiDB-lite"/>
    </source>
</evidence>
<feature type="region of interest" description="Disordered" evidence="1">
    <location>
        <begin position="14"/>
        <end position="38"/>
    </location>
</feature>